<dbReference type="PANTHER" id="PTHR10746:SF6">
    <property type="entry name" value="LARGE RIBOSOMAL SUBUNIT PROTEIN UL4M"/>
    <property type="match status" value="1"/>
</dbReference>
<feature type="non-terminal residue" evidence="5">
    <location>
        <position position="1"/>
    </location>
</feature>
<reference evidence="5 6" key="1">
    <citation type="submission" date="2019-09" db="EMBL/GenBank/DDBJ databases">
        <title>Bird 10,000 Genomes (B10K) Project - Family phase.</title>
        <authorList>
            <person name="Zhang G."/>
        </authorList>
    </citation>
    <scope>NUCLEOTIDE SEQUENCE [LARGE SCALE GENOMIC DNA]</scope>
    <source>
        <strain evidence="5">B10K-DU-029-50</strain>
        <tissue evidence="5">Heart</tissue>
    </source>
</reference>
<name>A0A7K6ESE9_9PASS</name>
<dbReference type="SUPFAM" id="SSF52166">
    <property type="entry name" value="Ribosomal protein L4"/>
    <property type="match status" value="1"/>
</dbReference>
<dbReference type="AlphaFoldDB" id="A0A7K6ESE9"/>
<organism evidence="5 6">
    <name type="scientific">Grantiella picta</name>
    <dbReference type="NCBI Taxonomy" id="266360"/>
    <lineage>
        <taxon>Eukaryota</taxon>
        <taxon>Metazoa</taxon>
        <taxon>Chordata</taxon>
        <taxon>Craniata</taxon>
        <taxon>Vertebrata</taxon>
        <taxon>Euteleostomi</taxon>
        <taxon>Archelosauria</taxon>
        <taxon>Archosauria</taxon>
        <taxon>Dinosauria</taxon>
        <taxon>Saurischia</taxon>
        <taxon>Theropoda</taxon>
        <taxon>Coelurosauria</taxon>
        <taxon>Aves</taxon>
        <taxon>Neognathae</taxon>
        <taxon>Neoaves</taxon>
        <taxon>Telluraves</taxon>
        <taxon>Australaves</taxon>
        <taxon>Passeriformes</taxon>
        <taxon>Meliphagoidea</taxon>
        <taxon>Meliphagidae</taxon>
        <taxon>Grantiella</taxon>
    </lineage>
</organism>
<dbReference type="GO" id="GO:0005840">
    <property type="term" value="C:ribosome"/>
    <property type="evidence" value="ECO:0007669"/>
    <property type="project" value="UniProtKB-KW"/>
</dbReference>
<comment type="caution">
    <text evidence="5">The sequence shown here is derived from an EMBL/GenBank/DDBJ whole genome shotgun (WGS) entry which is preliminary data.</text>
</comment>
<gene>
    <name evidence="5" type="primary">Mrpl4</name>
    <name evidence="5" type="ORF">GRAPIC_R15733</name>
</gene>
<dbReference type="GO" id="GO:0006412">
    <property type="term" value="P:translation"/>
    <property type="evidence" value="ECO:0007669"/>
    <property type="project" value="InterPro"/>
</dbReference>
<dbReference type="Pfam" id="PF00573">
    <property type="entry name" value="Ribosomal_L4"/>
    <property type="match status" value="1"/>
</dbReference>
<dbReference type="Gene3D" id="3.40.1370.10">
    <property type="match status" value="1"/>
</dbReference>
<dbReference type="InterPro" id="IPR013005">
    <property type="entry name" value="Ribosomal_uL4-like"/>
</dbReference>
<evidence type="ECO:0000313" key="6">
    <source>
        <dbReference type="Proteomes" id="UP000575029"/>
    </source>
</evidence>
<dbReference type="EMBL" id="VZRM01006594">
    <property type="protein sequence ID" value="NWV41045.1"/>
    <property type="molecule type" value="Genomic_DNA"/>
</dbReference>
<keyword evidence="6" id="KW-1185">Reference proteome</keyword>
<accession>A0A7K6ESE9</accession>
<evidence type="ECO:0000256" key="4">
    <source>
        <dbReference type="ARBA" id="ARBA00040565"/>
    </source>
</evidence>
<keyword evidence="3" id="KW-0687">Ribonucleoprotein</keyword>
<dbReference type="GO" id="GO:0003735">
    <property type="term" value="F:structural constituent of ribosome"/>
    <property type="evidence" value="ECO:0007669"/>
    <property type="project" value="InterPro"/>
</dbReference>
<keyword evidence="2" id="KW-0689">Ribosomal protein</keyword>
<dbReference type="Proteomes" id="UP000575029">
    <property type="component" value="Unassembled WGS sequence"/>
</dbReference>
<dbReference type="InterPro" id="IPR023574">
    <property type="entry name" value="Ribosomal_uL4_dom_sf"/>
</dbReference>
<evidence type="ECO:0000313" key="5">
    <source>
        <dbReference type="EMBL" id="NWV41045.1"/>
    </source>
</evidence>
<feature type="non-terminal residue" evidence="5">
    <location>
        <position position="71"/>
    </location>
</feature>
<proteinExistence type="inferred from homology"/>
<protein>
    <recommendedName>
        <fullName evidence="4">Large ribosomal subunit protein uL4m</fullName>
    </recommendedName>
</protein>
<evidence type="ECO:0000256" key="1">
    <source>
        <dbReference type="ARBA" id="ARBA00010528"/>
    </source>
</evidence>
<evidence type="ECO:0000256" key="2">
    <source>
        <dbReference type="ARBA" id="ARBA00022980"/>
    </source>
</evidence>
<evidence type="ECO:0000256" key="3">
    <source>
        <dbReference type="ARBA" id="ARBA00023274"/>
    </source>
</evidence>
<dbReference type="GO" id="GO:1990904">
    <property type="term" value="C:ribonucleoprotein complex"/>
    <property type="evidence" value="ECO:0007669"/>
    <property type="project" value="UniProtKB-KW"/>
</dbReference>
<dbReference type="PANTHER" id="PTHR10746">
    <property type="entry name" value="50S RIBOSOMAL PROTEIN L4"/>
    <property type="match status" value="1"/>
</dbReference>
<sequence>NEFPENISAAAEELKSINLIPALGLNVHSMLKHQTLVLTLAAVELLEQQLLWHDERFSALYPFSLPYRDLP</sequence>
<dbReference type="InterPro" id="IPR002136">
    <property type="entry name" value="Ribosomal_uL4"/>
</dbReference>
<comment type="similarity">
    <text evidence="1">Belongs to the universal ribosomal protein uL4 family.</text>
</comment>